<dbReference type="KEGG" id="psi:S70_17280"/>
<reference evidence="3" key="2">
    <citation type="submission" date="2012-04" db="EMBL/GenBank/DDBJ databases">
        <title>Complete genome sequence of Providencia stuartii clinical isolate MRSN 2154.</title>
        <authorList>
            <person name="Clifford R.J."/>
            <person name="Hang J."/>
            <person name="Riley M.C."/>
            <person name="Onmus-Leone F."/>
            <person name="Kuschner R.A."/>
            <person name="Lesho E.P."/>
            <person name="Waterman P.E."/>
        </authorList>
    </citation>
    <scope>NUCLEOTIDE SEQUENCE [LARGE SCALE GENOMIC DNA]</scope>
    <source>
        <strain evidence="3">MRSN 2154</strain>
    </source>
</reference>
<dbReference type="InterPro" id="IPR049736">
    <property type="entry name" value="PqiC"/>
</dbReference>
<sequence>MRYLISIFVLMLAACSSTPEKVYYQLPVKSPATQSAVVMGQQNQIWLQRIMLADVLTSNGITYQTSDVSYNNASSHLWASPLEQQLGQSMVSELSSALPGRLVSLQPLQNSPDTLDITLTSFNGRYDGKVLVQGFWTLSRGKEIIRRNFDIQLEQKEDGYPELVRTLADGWQQVASEIAKEANKS</sequence>
<proteinExistence type="predicted"/>
<dbReference type="SUPFAM" id="SSF159594">
    <property type="entry name" value="XCC0632-like"/>
    <property type="match status" value="1"/>
</dbReference>
<dbReference type="GeneID" id="93520003"/>
<dbReference type="Proteomes" id="UP000005012">
    <property type="component" value="Chromosome"/>
</dbReference>
<dbReference type="EMBL" id="CP003488">
    <property type="protein sequence ID" value="AFH95266.1"/>
    <property type="molecule type" value="Genomic_DNA"/>
</dbReference>
<dbReference type="Gene3D" id="3.40.50.10610">
    <property type="entry name" value="ABC-type transport auxiliary lipoprotein component"/>
    <property type="match status" value="1"/>
</dbReference>
<protein>
    <recommendedName>
        <fullName evidence="1">ABC-type transport auxiliary lipoprotein component domain-containing protein</fullName>
    </recommendedName>
</protein>
<dbReference type="PATRIC" id="fig|1157951.4.peg.3466"/>
<dbReference type="NCBIfam" id="NF033620">
    <property type="entry name" value="pqiC"/>
    <property type="match status" value="1"/>
</dbReference>
<reference evidence="2 3" key="1">
    <citation type="journal article" date="2012" name="J. Bacteriol.">
        <title>Complete Genome Sequence of Providencia stuartii Clinical Isolate MRSN 2154.</title>
        <authorList>
            <person name="Clifford R.J."/>
            <person name="Hang J."/>
            <person name="Riley M.C."/>
            <person name="Onmus-Leone F."/>
            <person name="Kuschner R.A."/>
            <person name="Lesho E.P."/>
            <person name="Waterman P.E."/>
        </authorList>
    </citation>
    <scope>NUCLEOTIDE SEQUENCE [LARGE SCALE GENOMIC DNA]</scope>
    <source>
        <strain evidence="2 3">MRSN 2154</strain>
    </source>
</reference>
<evidence type="ECO:0000313" key="3">
    <source>
        <dbReference type="Proteomes" id="UP000005012"/>
    </source>
</evidence>
<dbReference type="HOGENOM" id="CLU_096001_3_2_6"/>
<name>A0A140NSS6_PROSM</name>
<dbReference type="OrthoDB" id="5600407at2"/>
<dbReference type="InterPro" id="IPR005586">
    <property type="entry name" value="ABC_trans_aux"/>
</dbReference>
<gene>
    <name evidence="2" type="ordered locus">S70_17280</name>
</gene>
<dbReference type="Pfam" id="PF03886">
    <property type="entry name" value="ABC_trans_aux"/>
    <property type="match status" value="1"/>
</dbReference>
<evidence type="ECO:0000313" key="2">
    <source>
        <dbReference type="EMBL" id="AFH95266.1"/>
    </source>
</evidence>
<dbReference type="PROSITE" id="PS51257">
    <property type="entry name" value="PROKAR_LIPOPROTEIN"/>
    <property type="match status" value="1"/>
</dbReference>
<feature type="domain" description="ABC-type transport auxiliary lipoprotein component" evidence="1">
    <location>
        <begin position="24"/>
        <end position="179"/>
    </location>
</feature>
<accession>A0A140NSS6</accession>
<organism evidence="2 3">
    <name type="scientific">Providencia stuartii (strain MRSN 2154)</name>
    <dbReference type="NCBI Taxonomy" id="1157951"/>
    <lineage>
        <taxon>Bacteria</taxon>
        <taxon>Pseudomonadati</taxon>
        <taxon>Pseudomonadota</taxon>
        <taxon>Gammaproteobacteria</taxon>
        <taxon>Enterobacterales</taxon>
        <taxon>Morganellaceae</taxon>
        <taxon>Providencia</taxon>
    </lineage>
</organism>
<dbReference type="RefSeq" id="WP_004918199.1">
    <property type="nucleotide sequence ID" value="NC_017731.1"/>
</dbReference>
<evidence type="ECO:0000259" key="1">
    <source>
        <dbReference type="Pfam" id="PF03886"/>
    </source>
</evidence>
<dbReference type="AlphaFoldDB" id="A0A140NSS6"/>